<dbReference type="AlphaFoldDB" id="A0A9D4ESD3"/>
<feature type="region of interest" description="Disordered" evidence="1">
    <location>
        <begin position="217"/>
        <end position="286"/>
    </location>
</feature>
<evidence type="ECO:0000313" key="3">
    <source>
        <dbReference type="Proteomes" id="UP000828390"/>
    </source>
</evidence>
<keyword evidence="3" id="KW-1185">Reference proteome</keyword>
<feature type="compositionally biased region" description="Acidic residues" evidence="1">
    <location>
        <begin position="249"/>
        <end position="261"/>
    </location>
</feature>
<evidence type="ECO:0000313" key="2">
    <source>
        <dbReference type="EMBL" id="KAH3786039.1"/>
    </source>
</evidence>
<organism evidence="2 3">
    <name type="scientific">Dreissena polymorpha</name>
    <name type="common">Zebra mussel</name>
    <name type="synonym">Mytilus polymorpha</name>
    <dbReference type="NCBI Taxonomy" id="45954"/>
    <lineage>
        <taxon>Eukaryota</taxon>
        <taxon>Metazoa</taxon>
        <taxon>Spiralia</taxon>
        <taxon>Lophotrochozoa</taxon>
        <taxon>Mollusca</taxon>
        <taxon>Bivalvia</taxon>
        <taxon>Autobranchia</taxon>
        <taxon>Heteroconchia</taxon>
        <taxon>Euheterodonta</taxon>
        <taxon>Imparidentia</taxon>
        <taxon>Neoheterodontei</taxon>
        <taxon>Myida</taxon>
        <taxon>Dreissenoidea</taxon>
        <taxon>Dreissenidae</taxon>
        <taxon>Dreissena</taxon>
    </lineage>
</organism>
<proteinExistence type="predicted"/>
<feature type="region of interest" description="Disordered" evidence="1">
    <location>
        <begin position="36"/>
        <end position="57"/>
    </location>
</feature>
<gene>
    <name evidence="2" type="ORF">DPMN_164139</name>
</gene>
<dbReference type="EMBL" id="JAIWYP010000008">
    <property type="protein sequence ID" value="KAH3786039.1"/>
    <property type="molecule type" value="Genomic_DNA"/>
</dbReference>
<reference evidence="2" key="1">
    <citation type="journal article" date="2019" name="bioRxiv">
        <title>The Genome of the Zebra Mussel, Dreissena polymorpha: A Resource for Invasive Species Research.</title>
        <authorList>
            <person name="McCartney M.A."/>
            <person name="Auch B."/>
            <person name="Kono T."/>
            <person name="Mallez S."/>
            <person name="Zhang Y."/>
            <person name="Obille A."/>
            <person name="Becker A."/>
            <person name="Abrahante J.E."/>
            <person name="Garbe J."/>
            <person name="Badalamenti J.P."/>
            <person name="Herman A."/>
            <person name="Mangelson H."/>
            <person name="Liachko I."/>
            <person name="Sullivan S."/>
            <person name="Sone E.D."/>
            <person name="Koren S."/>
            <person name="Silverstein K.A.T."/>
            <person name="Beckman K.B."/>
            <person name="Gohl D.M."/>
        </authorList>
    </citation>
    <scope>NUCLEOTIDE SEQUENCE</scope>
    <source>
        <strain evidence="2">Duluth1</strain>
        <tissue evidence="2">Whole animal</tissue>
    </source>
</reference>
<name>A0A9D4ESD3_DREPO</name>
<accession>A0A9D4ESD3</accession>
<comment type="caution">
    <text evidence="2">The sequence shown here is derived from an EMBL/GenBank/DDBJ whole genome shotgun (WGS) entry which is preliminary data.</text>
</comment>
<feature type="compositionally biased region" description="Basic and acidic residues" evidence="1">
    <location>
        <begin position="273"/>
        <end position="286"/>
    </location>
</feature>
<evidence type="ECO:0000256" key="1">
    <source>
        <dbReference type="SAM" id="MobiDB-lite"/>
    </source>
</evidence>
<protein>
    <submittedName>
        <fullName evidence="2">Uncharacterized protein</fullName>
    </submittedName>
</protein>
<sequence length="286" mass="32263">MILSTLPHTFNTTVMQQLTDSKLLTAFNGDIKWAHSESEIEPEPEQEHDPASNHVSNSGMTVLILPTKKQQSQRLEQVHLNRFDGTGVQRCNKYLFLNRPQFCSLGERERESEIVVHDRFPDNARGVQPLSTRSIMMETSSDRGDLPRSRKIVHGGSEVDGRNRARRVCTVYFAATVPSGRSDDARQAQPLKVVSAIYPMLPFDTFFQKVEEQEESITAADDRRHGTAHLNSFENGADGGREHDPNDKCEEEDKDEVEDLEGSSSDNHLVDGPTDRPIDRHTDRPT</sequence>
<feature type="compositionally biased region" description="Basic and acidic residues" evidence="1">
    <location>
        <begin position="239"/>
        <end position="248"/>
    </location>
</feature>
<dbReference type="Proteomes" id="UP000828390">
    <property type="component" value="Unassembled WGS sequence"/>
</dbReference>
<reference evidence="2" key="2">
    <citation type="submission" date="2020-11" db="EMBL/GenBank/DDBJ databases">
        <authorList>
            <person name="McCartney M.A."/>
            <person name="Auch B."/>
            <person name="Kono T."/>
            <person name="Mallez S."/>
            <person name="Becker A."/>
            <person name="Gohl D.M."/>
            <person name="Silverstein K.A.T."/>
            <person name="Koren S."/>
            <person name="Bechman K.B."/>
            <person name="Herman A."/>
            <person name="Abrahante J.E."/>
            <person name="Garbe J."/>
        </authorList>
    </citation>
    <scope>NUCLEOTIDE SEQUENCE</scope>
    <source>
        <strain evidence="2">Duluth1</strain>
        <tissue evidence="2">Whole animal</tissue>
    </source>
</reference>